<organism evidence="2 3">
    <name type="scientific">Micromonospora inyonensis</name>
    <dbReference type="NCBI Taxonomy" id="47866"/>
    <lineage>
        <taxon>Bacteria</taxon>
        <taxon>Bacillati</taxon>
        <taxon>Actinomycetota</taxon>
        <taxon>Actinomycetes</taxon>
        <taxon>Micromonosporales</taxon>
        <taxon>Micromonosporaceae</taxon>
        <taxon>Micromonospora</taxon>
    </lineage>
</organism>
<dbReference type="EMBL" id="FMHU01000002">
    <property type="protein sequence ID" value="SCL30316.1"/>
    <property type="molecule type" value="Genomic_DNA"/>
</dbReference>
<dbReference type="AlphaFoldDB" id="A0A1C6SL90"/>
<evidence type="ECO:0000313" key="3">
    <source>
        <dbReference type="Proteomes" id="UP000198906"/>
    </source>
</evidence>
<keyword evidence="3" id="KW-1185">Reference proteome</keyword>
<name>A0A1C6SL90_9ACTN</name>
<protein>
    <submittedName>
        <fullName evidence="2">Uncharacterized protein</fullName>
    </submittedName>
</protein>
<accession>A0A1C6SL90</accession>
<feature type="compositionally biased region" description="Basic residues" evidence="1">
    <location>
        <begin position="24"/>
        <end position="37"/>
    </location>
</feature>
<proteinExistence type="predicted"/>
<reference evidence="3" key="1">
    <citation type="submission" date="2016-06" db="EMBL/GenBank/DDBJ databases">
        <authorList>
            <person name="Varghese N."/>
        </authorList>
    </citation>
    <scope>NUCLEOTIDE SEQUENCE [LARGE SCALE GENOMIC DNA]</scope>
    <source>
        <strain evidence="3">DSM 46123</strain>
    </source>
</reference>
<evidence type="ECO:0000313" key="2">
    <source>
        <dbReference type="EMBL" id="SCL30316.1"/>
    </source>
</evidence>
<dbReference type="Proteomes" id="UP000198906">
    <property type="component" value="Unassembled WGS sequence"/>
</dbReference>
<dbReference type="STRING" id="47866.GA0074694_5658"/>
<gene>
    <name evidence="2" type="ORF">GA0074694_5658</name>
</gene>
<sequence length="50" mass="5043">MTDTPLQVGAAPSTGTRLAGAPGGHRHHRTERHRLRHAGSTTGAGTGSSA</sequence>
<feature type="region of interest" description="Disordered" evidence="1">
    <location>
        <begin position="1"/>
        <end position="50"/>
    </location>
</feature>
<evidence type="ECO:0000256" key="1">
    <source>
        <dbReference type="SAM" id="MobiDB-lite"/>
    </source>
</evidence>